<dbReference type="InterPro" id="IPR017871">
    <property type="entry name" value="ABC_transporter-like_CS"/>
</dbReference>
<dbReference type="PROSITE" id="PS00211">
    <property type="entry name" value="ABC_TRANSPORTER_1"/>
    <property type="match status" value="1"/>
</dbReference>
<reference evidence="7" key="1">
    <citation type="submission" date="2010-12" db="EMBL/GenBank/DDBJ databases">
        <title>Complete sequence of chromosome 1 of Asticcacaulis excentricus CB 48.</title>
        <authorList>
            <consortium name="US DOE Joint Genome Institute"/>
            <person name="Lucas S."/>
            <person name="Copeland A."/>
            <person name="Lapidus A."/>
            <person name="Cheng J.-F."/>
            <person name="Bruce D."/>
            <person name="Goodwin L."/>
            <person name="Pitluck S."/>
            <person name="Teshima H."/>
            <person name="Davenport K."/>
            <person name="Detter J.C."/>
            <person name="Han C."/>
            <person name="Tapia R."/>
            <person name="Land M."/>
            <person name="Hauser L."/>
            <person name="Jeffries C."/>
            <person name="Kyrpides N."/>
            <person name="Ivanova N."/>
            <person name="Ovchinnikova G."/>
            <person name="Brun Y.V."/>
            <person name="Woyke T."/>
        </authorList>
    </citation>
    <scope>NUCLEOTIDE SEQUENCE [LARGE SCALE GENOMIC DNA]</scope>
    <source>
        <strain evidence="7">ATCC 15261 / DSM 4724 / KCTC 12464 / NCIMB 9791 / VKM B-1370 / CB 48</strain>
    </source>
</reference>
<comment type="similarity">
    <text evidence="1">Belongs to the ABC transporter superfamily.</text>
</comment>
<dbReference type="PANTHER" id="PTHR46743:SF2">
    <property type="entry name" value="TEICHOIC ACIDS EXPORT ATP-BINDING PROTEIN TAGH"/>
    <property type="match status" value="1"/>
</dbReference>
<dbReference type="GO" id="GO:0016887">
    <property type="term" value="F:ATP hydrolysis activity"/>
    <property type="evidence" value="ECO:0007669"/>
    <property type="project" value="InterPro"/>
</dbReference>
<dbReference type="PANTHER" id="PTHR46743">
    <property type="entry name" value="TEICHOIC ACIDS EXPORT ATP-BINDING PROTEIN TAGH"/>
    <property type="match status" value="1"/>
</dbReference>
<dbReference type="Proteomes" id="UP000001492">
    <property type="component" value="Chromosome 1"/>
</dbReference>
<evidence type="ECO:0000256" key="4">
    <source>
        <dbReference type="ARBA" id="ARBA00022840"/>
    </source>
</evidence>
<dbReference type="Gene3D" id="3.40.50.300">
    <property type="entry name" value="P-loop containing nucleotide triphosphate hydrolases"/>
    <property type="match status" value="1"/>
</dbReference>
<dbReference type="RefSeq" id="WP_013479759.1">
    <property type="nucleotide sequence ID" value="NC_014816.1"/>
</dbReference>
<keyword evidence="2" id="KW-0813">Transport</keyword>
<dbReference type="OrthoDB" id="9778870at2"/>
<dbReference type="InterPro" id="IPR003439">
    <property type="entry name" value="ABC_transporter-like_ATP-bd"/>
</dbReference>
<dbReference type="EMBL" id="CP002395">
    <property type="protein sequence ID" value="ADU13931.1"/>
    <property type="molecule type" value="Genomic_DNA"/>
</dbReference>
<gene>
    <name evidence="6" type="ordered locus">Astex_2276</name>
</gene>
<dbReference type="GO" id="GO:0005524">
    <property type="term" value="F:ATP binding"/>
    <property type="evidence" value="ECO:0007669"/>
    <property type="project" value="UniProtKB-KW"/>
</dbReference>
<feature type="domain" description="ABC transporter" evidence="5">
    <location>
        <begin position="19"/>
        <end position="251"/>
    </location>
</feature>
<accession>E8RMQ0</accession>
<dbReference type="InterPro" id="IPR015860">
    <property type="entry name" value="ABC_transpr_TagH-like"/>
</dbReference>
<dbReference type="GO" id="GO:0140359">
    <property type="term" value="F:ABC-type transporter activity"/>
    <property type="evidence" value="ECO:0007669"/>
    <property type="project" value="InterPro"/>
</dbReference>
<dbReference type="Pfam" id="PF00005">
    <property type="entry name" value="ABC_tran"/>
    <property type="match status" value="1"/>
</dbReference>
<keyword evidence="4" id="KW-0067">ATP-binding</keyword>
<organism evidence="6 7">
    <name type="scientific">Asticcacaulis excentricus (strain ATCC 15261 / DSM 4724 / KCTC 12464 / NCIMB 9791 / VKM B-1370 / CB 48)</name>
    <dbReference type="NCBI Taxonomy" id="573065"/>
    <lineage>
        <taxon>Bacteria</taxon>
        <taxon>Pseudomonadati</taxon>
        <taxon>Pseudomonadota</taxon>
        <taxon>Alphaproteobacteria</taxon>
        <taxon>Caulobacterales</taxon>
        <taxon>Caulobacteraceae</taxon>
        <taxon>Asticcacaulis</taxon>
    </lineage>
</organism>
<sequence length="251" mass="27260">MSQVVELRGVTLEYCIYSVKAQSLRTAFLNVAVGGKMLKNGHDVIHVRALDNVGFSLSEGDRLGIIGHNGAGKTTLLKVLAGIYEPDSGLVSVKGRVSSMVDIGLGLDATLTGRENIIHMARRRGHSTKEILANMESIVEFSELGPFVDLPVKTYSAGMQSRLVFAVATNFNPDILLLDEWIGAGDAGFFEKAKGKMNEILEKSRVMILATHNFGLVADVCNKLLVLDGGKMEYFGDVSAWDFNHMKPITS</sequence>
<protein>
    <submittedName>
        <fullName evidence="6">ABC transporter related protein</fullName>
    </submittedName>
</protein>
<evidence type="ECO:0000256" key="1">
    <source>
        <dbReference type="ARBA" id="ARBA00005417"/>
    </source>
</evidence>
<evidence type="ECO:0000313" key="6">
    <source>
        <dbReference type="EMBL" id="ADU13931.1"/>
    </source>
</evidence>
<name>E8RMQ0_ASTEC</name>
<dbReference type="InterPro" id="IPR050683">
    <property type="entry name" value="Bact_Polysacc_Export_ATP-bd"/>
</dbReference>
<dbReference type="STRING" id="573065.Astex_2276"/>
<dbReference type="CDD" id="cd03220">
    <property type="entry name" value="ABC_KpsT_Wzt"/>
    <property type="match status" value="1"/>
</dbReference>
<evidence type="ECO:0000256" key="2">
    <source>
        <dbReference type="ARBA" id="ARBA00022448"/>
    </source>
</evidence>
<evidence type="ECO:0000256" key="3">
    <source>
        <dbReference type="ARBA" id="ARBA00022741"/>
    </source>
</evidence>
<dbReference type="GO" id="GO:0016020">
    <property type="term" value="C:membrane"/>
    <property type="evidence" value="ECO:0007669"/>
    <property type="project" value="InterPro"/>
</dbReference>
<evidence type="ECO:0000313" key="7">
    <source>
        <dbReference type="Proteomes" id="UP000001492"/>
    </source>
</evidence>
<keyword evidence="7" id="KW-1185">Reference proteome</keyword>
<dbReference type="KEGG" id="aex:Astex_2276"/>
<dbReference type="PROSITE" id="PS50893">
    <property type="entry name" value="ABC_TRANSPORTER_2"/>
    <property type="match status" value="1"/>
</dbReference>
<dbReference type="SUPFAM" id="SSF52540">
    <property type="entry name" value="P-loop containing nucleoside triphosphate hydrolases"/>
    <property type="match status" value="1"/>
</dbReference>
<dbReference type="SMART" id="SM00382">
    <property type="entry name" value="AAA"/>
    <property type="match status" value="1"/>
</dbReference>
<dbReference type="InterPro" id="IPR027417">
    <property type="entry name" value="P-loop_NTPase"/>
</dbReference>
<dbReference type="InterPro" id="IPR003593">
    <property type="entry name" value="AAA+_ATPase"/>
</dbReference>
<keyword evidence="3" id="KW-0547">Nucleotide-binding</keyword>
<dbReference type="eggNOG" id="COG1134">
    <property type="taxonomic scope" value="Bacteria"/>
</dbReference>
<dbReference type="AlphaFoldDB" id="E8RMQ0"/>
<dbReference type="HOGENOM" id="CLU_000604_1_2_5"/>
<proteinExistence type="inferred from homology"/>
<evidence type="ECO:0000259" key="5">
    <source>
        <dbReference type="PROSITE" id="PS50893"/>
    </source>
</evidence>